<name>A0ABV8HZA9_9ACTN</name>
<comment type="caution">
    <text evidence="2">The sequence shown here is derived from an EMBL/GenBank/DDBJ whole genome shotgun (WGS) entry which is preliminary data.</text>
</comment>
<dbReference type="RefSeq" id="WP_386435827.1">
    <property type="nucleotide sequence ID" value="NZ_JBHSBB010000028.1"/>
</dbReference>
<keyword evidence="1" id="KW-0812">Transmembrane</keyword>
<evidence type="ECO:0000313" key="3">
    <source>
        <dbReference type="Proteomes" id="UP001595765"/>
    </source>
</evidence>
<dbReference type="Proteomes" id="UP001595765">
    <property type="component" value="Unassembled WGS sequence"/>
</dbReference>
<proteinExistence type="predicted"/>
<evidence type="ECO:0008006" key="4">
    <source>
        <dbReference type="Google" id="ProtNLM"/>
    </source>
</evidence>
<organism evidence="2 3">
    <name type="scientific">Streptomyces polygonati</name>
    <dbReference type="NCBI Taxonomy" id="1617087"/>
    <lineage>
        <taxon>Bacteria</taxon>
        <taxon>Bacillati</taxon>
        <taxon>Actinomycetota</taxon>
        <taxon>Actinomycetes</taxon>
        <taxon>Kitasatosporales</taxon>
        <taxon>Streptomycetaceae</taxon>
        <taxon>Streptomyces</taxon>
    </lineage>
</organism>
<keyword evidence="3" id="KW-1185">Reference proteome</keyword>
<protein>
    <recommendedName>
        <fullName evidence="4">Integral membrane protein</fullName>
    </recommendedName>
</protein>
<keyword evidence="1" id="KW-1133">Transmembrane helix</keyword>
<evidence type="ECO:0000313" key="2">
    <source>
        <dbReference type="EMBL" id="MFC4035594.1"/>
    </source>
</evidence>
<feature type="transmembrane region" description="Helical" evidence="1">
    <location>
        <begin position="50"/>
        <end position="71"/>
    </location>
</feature>
<gene>
    <name evidence="2" type="ORF">ACFO3J_29615</name>
</gene>
<dbReference type="EMBL" id="JBHSBB010000028">
    <property type="protein sequence ID" value="MFC4035594.1"/>
    <property type="molecule type" value="Genomic_DNA"/>
</dbReference>
<evidence type="ECO:0000256" key="1">
    <source>
        <dbReference type="SAM" id="Phobius"/>
    </source>
</evidence>
<sequence>MRTTLGVLLALWGAFFVLFSGRVARGQYPRGRLAATEAHGGGAGPHRMTTVFNAVVGATLAVCGILLAVGAF</sequence>
<reference evidence="3" key="1">
    <citation type="journal article" date="2019" name="Int. J. Syst. Evol. Microbiol.">
        <title>The Global Catalogue of Microorganisms (GCM) 10K type strain sequencing project: providing services to taxonomists for standard genome sequencing and annotation.</title>
        <authorList>
            <consortium name="The Broad Institute Genomics Platform"/>
            <consortium name="The Broad Institute Genome Sequencing Center for Infectious Disease"/>
            <person name="Wu L."/>
            <person name="Ma J."/>
        </authorList>
    </citation>
    <scope>NUCLEOTIDE SEQUENCE [LARGE SCALE GENOMIC DNA]</scope>
    <source>
        <strain evidence="3">CGMCC 4.7237</strain>
    </source>
</reference>
<accession>A0ABV8HZA9</accession>
<keyword evidence="1" id="KW-0472">Membrane</keyword>